<dbReference type="NCBIfam" id="NF037995">
    <property type="entry name" value="TRAP_S1"/>
    <property type="match status" value="1"/>
</dbReference>
<organism evidence="2 3">
    <name type="scientific">Petrocella atlantisensis</name>
    <dbReference type="NCBI Taxonomy" id="2173034"/>
    <lineage>
        <taxon>Bacteria</taxon>
        <taxon>Bacillati</taxon>
        <taxon>Bacillota</taxon>
        <taxon>Clostridia</taxon>
        <taxon>Lachnospirales</taxon>
        <taxon>Vallitaleaceae</taxon>
        <taxon>Petrocella</taxon>
    </lineage>
</organism>
<dbReference type="InterPro" id="IPR038404">
    <property type="entry name" value="TRAP_DctP_sf"/>
</dbReference>
<dbReference type="PANTHER" id="PTHR33376">
    <property type="match status" value="1"/>
</dbReference>
<keyword evidence="3" id="KW-1185">Reference proteome</keyword>
<reference evidence="2 3" key="1">
    <citation type="submission" date="2018-09" db="EMBL/GenBank/DDBJ databases">
        <authorList>
            <person name="Postec A."/>
        </authorList>
    </citation>
    <scope>NUCLEOTIDE SEQUENCE [LARGE SCALE GENOMIC DNA]</scope>
    <source>
        <strain evidence="2">70B-A</strain>
    </source>
</reference>
<dbReference type="Gene3D" id="3.40.190.170">
    <property type="entry name" value="Bacterial extracellular solute-binding protein, family 7"/>
    <property type="match status" value="1"/>
</dbReference>
<dbReference type="NCBIfam" id="TIGR00787">
    <property type="entry name" value="dctP"/>
    <property type="match status" value="1"/>
</dbReference>
<dbReference type="PANTHER" id="PTHR33376:SF2">
    <property type="entry name" value="DICARBOXYLATE-BINDING PERIPLASMIC PROTEIN"/>
    <property type="match status" value="1"/>
</dbReference>
<evidence type="ECO:0000313" key="2">
    <source>
        <dbReference type="EMBL" id="VDN48496.1"/>
    </source>
</evidence>
<gene>
    <name evidence="2" type="primary">dctP</name>
    <name evidence="2" type="ORF">PATL70BA_2596</name>
</gene>
<dbReference type="GO" id="GO:0030246">
    <property type="term" value="F:carbohydrate binding"/>
    <property type="evidence" value="ECO:0007669"/>
    <property type="project" value="TreeGrafter"/>
</dbReference>
<evidence type="ECO:0000313" key="3">
    <source>
        <dbReference type="Proteomes" id="UP000279029"/>
    </source>
</evidence>
<dbReference type="CDD" id="cd13671">
    <property type="entry name" value="PBP2_TRAP_SBP_like_3"/>
    <property type="match status" value="1"/>
</dbReference>
<dbReference type="EMBL" id="LR130778">
    <property type="protein sequence ID" value="VDN48496.1"/>
    <property type="molecule type" value="Genomic_DNA"/>
</dbReference>
<dbReference type="PIRSF" id="PIRSF006470">
    <property type="entry name" value="DctB"/>
    <property type="match status" value="1"/>
</dbReference>
<evidence type="ECO:0000256" key="1">
    <source>
        <dbReference type="ARBA" id="ARBA00022729"/>
    </source>
</evidence>
<proteinExistence type="predicted"/>
<dbReference type="OrthoDB" id="9815946at2"/>
<protein>
    <submittedName>
        <fullName evidence="2">Solute-binding protein Csal_2479</fullName>
    </submittedName>
</protein>
<dbReference type="PROSITE" id="PS51257">
    <property type="entry name" value="PROKAR_LIPOPROTEIN"/>
    <property type="match status" value="1"/>
</dbReference>
<dbReference type="InterPro" id="IPR004682">
    <property type="entry name" value="TRAP_DctP"/>
</dbReference>
<accession>A0A3P7S0U8</accession>
<dbReference type="AlphaFoldDB" id="A0A3P7S0U8"/>
<dbReference type="GO" id="GO:0055085">
    <property type="term" value="P:transmembrane transport"/>
    <property type="evidence" value="ECO:0007669"/>
    <property type="project" value="InterPro"/>
</dbReference>
<sequence>MLLKKNYRAWIGMVCMVILLSGCNGETTTVVKQPEVTYFRLAEIHPSDHPTTKADREFARLVEERTEGRIIIKVYDSEQLGPEKAVLEQVQFGAIDFTRLSMGQVAEISPQLNVLQLPYIYRDSDHMWQVLNSDIGDFFLDSIEDKGLIGLAWYDAGARSFYNSVREIKTLSDLEGLKFRVMESQLMVEMARALGASVIPMAYGEVYSSIQTGVIDGAENNFPSYETSLHYEVAKYFTIDEHVRVPEMLIASNKILDRISEEDLAIIMACAEESEIYQRDKWRIEEKESEQKLRDLGIIITEIEDRQAFVEAVRPLYDRYANDYLEMVERIQNMESLE</sequence>
<dbReference type="Pfam" id="PF03480">
    <property type="entry name" value="DctP"/>
    <property type="match status" value="1"/>
</dbReference>
<dbReference type="Proteomes" id="UP000279029">
    <property type="component" value="Chromosome"/>
</dbReference>
<dbReference type="GO" id="GO:0030288">
    <property type="term" value="C:outer membrane-bounded periplasmic space"/>
    <property type="evidence" value="ECO:0007669"/>
    <property type="project" value="InterPro"/>
</dbReference>
<dbReference type="KEGG" id="cbar:PATL70BA_2596"/>
<keyword evidence="1" id="KW-0732">Signal</keyword>
<dbReference type="InterPro" id="IPR018389">
    <property type="entry name" value="DctP_fam"/>
</dbReference>
<name>A0A3P7S0U8_9FIRM</name>